<accession>A0A9Q1RDY2</accession>
<gene>
    <name evidence="2" type="ORF">K7X08_000225</name>
</gene>
<organism evidence="2 3">
    <name type="scientific">Anisodus acutangulus</name>
    <dbReference type="NCBI Taxonomy" id="402998"/>
    <lineage>
        <taxon>Eukaryota</taxon>
        <taxon>Viridiplantae</taxon>
        <taxon>Streptophyta</taxon>
        <taxon>Embryophyta</taxon>
        <taxon>Tracheophyta</taxon>
        <taxon>Spermatophyta</taxon>
        <taxon>Magnoliopsida</taxon>
        <taxon>eudicotyledons</taxon>
        <taxon>Gunneridae</taxon>
        <taxon>Pentapetalae</taxon>
        <taxon>asterids</taxon>
        <taxon>lamiids</taxon>
        <taxon>Solanales</taxon>
        <taxon>Solanaceae</taxon>
        <taxon>Solanoideae</taxon>
        <taxon>Hyoscyameae</taxon>
        <taxon>Anisodus</taxon>
    </lineage>
</organism>
<comment type="caution">
    <text evidence="2">The sequence shown here is derived from an EMBL/GenBank/DDBJ whole genome shotgun (WGS) entry which is preliminary data.</text>
</comment>
<evidence type="ECO:0000313" key="2">
    <source>
        <dbReference type="EMBL" id="KAJ8550855.1"/>
    </source>
</evidence>
<evidence type="ECO:0000313" key="3">
    <source>
        <dbReference type="Proteomes" id="UP001152561"/>
    </source>
</evidence>
<keyword evidence="3" id="KW-1185">Reference proteome</keyword>
<name>A0A9Q1RDY2_9SOLA</name>
<dbReference type="AlphaFoldDB" id="A0A9Q1RDY2"/>
<dbReference type="Proteomes" id="UP001152561">
    <property type="component" value="Unassembled WGS sequence"/>
</dbReference>
<proteinExistence type="predicted"/>
<sequence>MLSFAPHYTPPGEYEELLTVHVLRRPKQTISRSGTCGRGRQGKVGIRRGRGRIDHQLVDQDNIVANLEPDVMTSNMPNSSMSVVDAYYPVMDFDMPNSSMSAHKDAAETQVEVAQHRSKRERQATRCGTSGHRY</sequence>
<evidence type="ECO:0000256" key="1">
    <source>
        <dbReference type="SAM" id="MobiDB-lite"/>
    </source>
</evidence>
<dbReference type="EMBL" id="JAJAGQ010000010">
    <property type="protein sequence ID" value="KAJ8550855.1"/>
    <property type="molecule type" value="Genomic_DNA"/>
</dbReference>
<protein>
    <submittedName>
        <fullName evidence="2">Uncharacterized protein</fullName>
    </submittedName>
</protein>
<feature type="region of interest" description="Disordered" evidence="1">
    <location>
        <begin position="115"/>
        <end position="134"/>
    </location>
</feature>
<reference evidence="3" key="1">
    <citation type="journal article" date="2023" name="Proc. Natl. Acad. Sci. U.S.A.">
        <title>Genomic and structural basis for evolution of tropane alkaloid biosynthesis.</title>
        <authorList>
            <person name="Wanga Y.-J."/>
            <person name="Taina T."/>
            <person name="Yua J.-Y."/>
            <person name="Lia J."/>
            <person name="Xua B."/>
            <person name="Chenc J."/>
            <person name="D'Auriad J.C."/>
            <person name="Huanga J.-P."/>
            <person name="Huanga S.-X."/>
        </authorList>
    </citation>
    <scope>NUCLEOTIDE SEQUENCE [LARGE SCALE GENOMIC DNA]</scope>
    <source>
        <strain evidence="3">cv. KIB-2019</strain>
    </source>
</reference>